<gene>
    <name evidence="2" type="ordered locus">Acid_3067</name>
</gene>
<dbReference type="OrthoDB" id="9771932at2"/>
<dbReference type="InterPro" id="IPR032466">
    <property type="entry name" value="Metal_Hydrolase"/>
</dbReference>
<evidence type="ECO:0000259" key="1">
    <source>
        <dbReference type="Pfam" id="PF04909"/>
    </source>
</evidence>
<dbReference type="SUPFAM" id="SSF51556">
    <property type="entry name" value="Metallo-dependent hydrolases"/>
    <property type="match status" value="1"/>
</dbReference>
<organism evidence="2">
    <name type="scientific">Solibacter usitatus (strain Ellin6076)</name>
    <dbReference type="NCBI Taxonomy" id="234267"/>
    <lineage>
        <taxon>Bacteria</taxon>
        <taxon>Pseudomonadati</taxon>
        <taxon>Acidobacteriota</taxon>
        <taxon>Terriglobia</taxon>
        <taxon>Bryobacterales</taxon>
        <taxon>Solibacteraceae</taxon>
        <taxon>Candidatus Solibacter</taxon>
    </lineage>
</organism>
<dbReference type="EMBL" id="CP000473">
    <property type="protein sequence ID" value="ABJ84046.1"/>
    <property type="molecule type" value="Genomic_DNA"/>
</dbReference>
<dbReference type="Gene3D" id="3.20.20.140">
    <property type="entry name" value="Metal-dependent hydrolases"/>
    <property type="match status" value="1"/>
</dbReference>
<dbReference type="InterPro" id="IPR006680">
    <property type="entry name" value="Amidohydro-rel"/>
</dbReference>
<dbReference type="AlphaFoldDB" id="Q022Q4"/>
<dbReference type="InParanoid" id="Q022Q4"/>
<feature type="domain" description="Amidohydrolase-related" evidence="1">
    <location>
        <begin position="45"/>
        <end position="307"/>
    </location>
</feature>
<dbReference type="Pfam" id="PF04909">
    <property type="entry name" value="Amidohydro_2"/>
    <property type="match status" value="1"/>
</dbReference>
<evidence type="ECO:0000313" key="2">
    <source>
        <dbReference type="EMBL" id="ABJ84046.1"/>
    </source>
</evidence>
<dbReference type="HOGENOM" id="CLU_062768_0_0_0"/>
<keyword evidence="2" id="KW-0378">Hydrolase</keyword>
<dbReference type="eggNOG" id="COG2159">
    <property type="taxonomic scope" value="Bacteria"/>
</dbReference>
<dbReference type="KEGG" id="sus:Acid_3067"/>
<proteinExistence type="predicted"/>
<protein>
    <submittedName>
        <fullName evidence="2">Amidohydrolase 2</fullName>
    </submittedName>
</protein>
<dbReference type="GO" id="GO:0016787">
    <property type="term" value="F:hydrolase activity"/>
    <property type="evidence" value="ECO:0007669"/>
    <property type="project" value="UniProtKB-KW"/>
</dbReference>
<dbReference type="STRING" id="234267.Acid_3067"/>
<reference evidence="2" key="1">
    <citation type="submission" date="2006-10" db="EMBL/GenBank/DDBJ databases">
        <title>Complete sequence of Solibacter usitatus Ellin6076.</title>
        <authorList>
            <consortium name="US DOE Joint Genome Institute"/>
            <person name="Copeland A."/>
            <person name="Lucas S."/>
            <person name="Lapidus A."/>
            <person name="Barry K."/>
            <person name="Detter J.C."/>
            <person name="Glavina del Rio T."/>
            <person name="Hammon N."/>
            <person name="Israni S."/>
            <person name="Dalin E."/>
            <person name="Tice H."/>
            <person name="Pitluck S."/>
            <person name="Thompson L.S."/>
            <person name="Brettin T."/>
            <person name="Bruce D."/>
            <person name="Han C."/>
            <person name="Tapia R."/>
            <person name="Gilna P."/>
            <person name="Schmutz J."/>
            <person name="Larimer F."/>
            <person name="Land M."/>
            <person name="Hauser L."/>
            <person name="Kyrpides N."/>
            <person name="Mikhailova N."/>
            <person name="Janssen P.H."/>
            <person name="Kuske C.R."/>
            <person name="Richardson P."/>
        </authorList>
    </citation>
    <scope>NUCLEOTIDE SEQUENCE</scope>
    <source>
        <strain evidence="2">Ellin6076</strain>
    </source>
</reference>
<accession>Q022Q4</accession>
<name>Q022Q4_SOLUE</name>
<sequence precursor="true">MQRRTFLKSILPAAAAAQHLAAQTDQPWGGPVLDTHLHLRADADACFTHMQGCGVTHAVLLTGAANQDRAKAEMERRSGHFVRSISTDPSKADADKVLREAIKNGAVSIGEMKFHVALDSPEMRLVYDVAADLQVPVMMHIQNFPHFDGEQPYNTGYPQFDKIIRAYPRTNFIGHGDLFWAHISANVPTDRGYPDGPIKPGGLTDRWLSEFPNLYADMSANSGNNALSRDPDFTPGFITRHQTKLIFGSDCSCADGHGAGVSQGNNPEASRLAGKCVARETLGVLKRACSPKVFRQVTWENGVRLFKVPA</sequence>